<dbReference type="InterPro" id="IPR036739">
    <property type="entry name" value="SLC41_membr_dom_sf"/>
</dbReference>
<feature type="domain" description="SLC41A/MgtE integral membrane" evidence="11">
    <location>
        <begin position="207"/>
        <end position="381"/>
    </location>
</feature>
<keyword evidence="4 10" id="KW-0812">Transmembrane</keyword>
<feature type="domain" description="SLC41A/MgtE integral membrane" evidence="11">
    <location>
        <begin position="461"/>
        <end position="584"/>
    </location>
</feature>
<comment type="subcellular location">
    <subcellularLocation>
        <location evidence="1">Membrane</location>
        <topology evidence="1">Multi-pass membrane protein</topology>
    </subcellularLocation>
</comment>
<dbReference type="SUPFAM" id="SSF161093">
    <property type="entry name" value="MgtE membrane domain-like"/>
    <property type="match status" value="2"/>
</dbReference>
<dbReference type="GO" id="GO:0008324">
    <property type="term" value="F:monoatomic cation transmembrane transporter activity"/>
    <property type="evidence" value="ECO:0007669"/>
    <property type="project" value="InterPro"/>
</dbReference>
<dbReference type="AlphaFoldDB" id="A0AAD9CVI3"/>
<keyword evidence="6 10" id="KW-1133">Transmembrane helix</keyword>
<feature type="compositionally biased region" description="Basic and acidic residues" evidence="9">
    <location>
        <begin position="52"/>
        <end position="71"/>
    </location>
</feature>
<keyword evidence="8 10" id="KW-0472">Membrane</keyword>
<dbReference type="GO" id="GO:0005886">
    <property type="term" value="C:plasma membrane"/>
    <property type="evidence" value="ECO:0007669"/>
    <property type="project" value="TreeGrafter"/>
</dbReference>
<evidence type="ECO:0000256" key="5">
    <source>
        <dbReference type="ARBA" id="ARBA00022842"/>
    </source>
</evidence>
<feature type="transmembrane region" description="Helical" evidence="10">
    <location>
        <begin position="242"/>
        <end position="272"/>
    </location>
</feature>
<dbReference type="PANTHER" id="PTHR16228">
    <property type="entry name" value="DIVALENT CATION TRANSPORTER SOLUTE CARRIER FAMILY 41"/>
    <property type="match status" value="1"/>
</dbReference>
<organism evidence="12 13">
    <name type="scientific">Papiliotrema laurentii</name>
    <name type="common">Cryptococcus laurentii</name>
    <dbReference type="NCBI Taxonomy" id="5418"/>
    <lineage>
        <taxon>Eukaryota</taxon>
        <taxon>Fungi</taxon>
        <taxon>Dikarya</taxon>
        <taxon>Basidiomycota</taxon>
        <taxon>Agaricomycotina</taxon>
        <taxon>Tremellomycetes</taxon>
        <taxon>Tremellales</taxon>
        <taxon>Rhynchogastremaceae</taxon>
        <taxon>Papiliotrema</taxon>
    </lineage>
</organism>
<keyword evidence="5" id="KW-0460">Magnesium</keyword>
<proteinExistence type="inferred from homology"/>
<feature type="compositionally biased region" description="Basic and acidic residues" evidence="9">
    <location>
        <begin position="28"/>
        <end position="43"/>
    </location>
</feature>
<feature type="transmembrane region" description="Helical" evidence="10">
    <location>
        <begin position="422"/>
        <end position="442"/>
    </location>
</feature>
<evidence type="ECO:0000256" key="10">
    <source>
        <dbReference type="SAM" id="Phobius"/>
    </source>
</evidence>
<reference evidence="12" key="1">
    <citation type="submission" date="2023-02" db="EMBL/GenBank/DDBJ databases">
        <title>Identification and recombinant expression of a fungal hydrolase from Papiliotrema laurentii that hydrolyzes apple cutin and clears colloidal polyester polyurethane.</title>
        <authorList>
            <consortium name="DOE Joint Genome Institute"/>
            <person name="Roman V.A."/>
            <person name="Bojanowski C."/>
            <person name="Crable B.R."/>
            <person name="Wagner D.N."/>
            <person name="Hung C.S."/>
            <person name="Nadeau L.J."/>
            <person name="Schratz L."/>
            <person name="Haridas S."/>
            <person name="Pangilinan J."/>
            <person name="Lipzen A."/>
            <person name="Na H."/>
            <person name="Yan M."/>
            <person name="Ng V."/>
            <person name="Grigoriev I.V."/>
            <person name="Spatafora J.W."/>
            <person name="Barlow D."/>
            <person name="Biffinger J."/>
            <person name="Kelley-Loughnane N."/>
            <person name="Varaljay V.A."/>
            <person name="Crookes-Goodson W.J."/>
        </authorList>
    </citation>
    <scope>NUCLEOTIDE SEQUENCE</scope>
    <source>
        <strain evidence="12">5307AH</strain>
    </source>
</reference>
<dbReference type="PANTHER" id="PTHR16228:SF7">
    <property type="entry name" value="SLC41A_MGTE INTEGRAL MEMBRANE DOMAIN-CONTAINING PROTEIN"/>
    <property type="match status" value="1"/>
</dbReference>
<gene>
    <name evidence="12" type="ORF">DB88DRAFT_506450</name>
</gene>
<dbReference type="InterPro" id="IPR006667">
    <property type="entry name" value="SLC41_membr_dom"/>
</dbReference>
<evidence type="ECO:0000256" key="1">
    <source>
        <dbReference type="ARBA" id="ARBA00004141"/>
    </source>
</evidence>
<comment type="similarity">
    <text evidence="2">Belongs to the SLC41A transporter family.</text>
</comment>
<feature type="transmembrane region" description="Helical" evidence="10">
    <location>
        <begin position="495"/>
        <end position="519"/>
    </location>
</feature>
<feature type="transmembrane region" description="Helical" evidence="10">
    <location>
        <begin position="393"/>
        <end position="410"/>
    </location>
</feature>
<feature type="compositionally biased region" description="Basic and acidic residues" evidence="9">
    <location>
        <begin position="90"/>
        <end position="99"/>
    </location>
</feature>
<name>A0AAD9CVI3_PAPLA</name>
<dbReference type="InterPro" id="IPR045349">
    <property type="entry name" value="SLC41A1-3"/>
</dbReference>
<dbReference type="Proteomes" id="UP001182556">
    <property type="component" value="Unassembled WGS sequence"/>
</dbReference>
<evidence type="ECO:0000259" key="11">
    <source>
        <dbReference type="Pfam" id="PF01769"/>
    </source>
</evidence>
<sequence>MSPILKRDVAETIRQARRLATIAAGGRPDPDGEHDKSYKDADNGRGAGGSWRRPDDLEEHGSYGSGADRRQGIGVENGDVGWIPSVHTEGSVERKNVDEGIARGSVEGRRWEGGWTREQEAGEGETETERMLGEGDVGRVGGMEYEEVDVPVASGRQGQMQDLKNLLFESTPSLLLSLVGLVFTGELLEHLARWRVFRRVDELFILVPMIGNLKGNLEMCLSARLGTSANIGELDHRHTRRALLVANMTLLGLQALLISCLAAVLSFALGLFTVHRLGDIPDTTGLGSGTNSTMTGATPVDPGLAVGEQEWHEGYTRPGWKQLVMVLATGMGAAGLSSAVLGSFMSSLIVLSRWFNIDPDNITPPVAACLGDLLTLFILALLGTALVGAMDTPLPLICVILMSLAAGWFTKRVMRNQWVKKVAKGGWAPLIGAMLISSGTGMALDKGVGKYRGFALLAISMTGLTGAIGGIHANRLSTRLHAALQSPHQSRPTGLSSLHSAITLYIMAFPCQACFMVFVKWAGWIDLSLGWAGWLCFASTTLISLLLAHYLTLFFWSKDLDPDSYTLPLQSAMVDFLGQLILMVAYEVCILQGMDVVVHEAIQPS</sequence>
<dbReference type="Gene3D" id="1.10.357.20">
    <property type="entry name" value="SLC41 divalent cation transporters, integral membrane domain"/>
    <property type="match status" value="2"/>
</dbReference>
<protein>
    <submittedName>
        <fullName evidence="12">Solute carrier family 41 member 1</fullName>
    </submittedName>
</protein>
<keyword evidence="7" id="KW-0406">Ion transport</keyword>
<evidence type="ECO:0000256" key="7">
    <source>
        <dbReference type="ARBA" id="ARBA00023065"/>
    </source>
</evidence>
<feature type="transmembrane region" description="Helical" evidence="10">
    <location>
        <begin position="454"/>
        <end position="474"/>
    </location>
</feature>
<dbReference type="Pfam" id="PF01769">
    <property type="entry name" value="MgtE"/>
    <property type="match status" value="2"/>
</dbReference>
<evidence type="ECO:0000256" key="8">
    <source>
        <dbReference type="ARBA" id="ARBA00023136"/>
    </source>
</evidence>
<keyword evidence="3" id="KW-0813">Transport</keyword>
<evidence type="ECO:0000313" key="12">
    <source>
        <dbReference type="EMBL" id="KAK1921609.1"/>
    </source>
</evidence>
<evidence type="ECO:0000256" key="4">
    <source>
        <dbReference type="ARBA" id="ARBA00022692"/>
    </source>
</evidence>
<comment type="caution">
    <text evidence="12">The sequence shown here is derived from an EMBL/GenBank/DDBJ whole genome shotgun (WGS) entry which is preliminary data.</text>
</comment>
<keyword evidence="13" id="KW-1185">Reference proteome</keyword>
<evidence type="ECO:0000313" key="13">
    <source>
        <dbReference type="Proteomes" id="UP001182556"/>
    </source>
</evidence>
<evidence type="ECO:0000256" key="3">
    <source>
        <dbReference type="ARBA" id="ARBA00022448"/>
    </source>
</evidence>
<dbReference type="EMBL" id="JAODAN010000010">
    <property type="protein sequence ID" value="KAK1921609.1"/>
    <property type="molecule type" value="Genomic_DNA"/>
</dbReference>
<feature type="transmembrane region" description="Helical" evidence="10">
    <location>
        <begin position="323"/>
        <end position="350"/>
    </location>
</feature>
<feature type="region of interest" description="Disordered" evidence="9">
    <location>
        <begin position="19"/>
        <end position="99"/>
    </location>
</feature>
<feature type="transmembrane region" description="Helical" evidence="10">
    <location>
        <begin position="362"/>
        <end position="387"/>
    </location>
</feature>
<feature type="transmembrane region" description="Helical" evidence="10">
    <location>
        <begin position="531"/>
        <end position="556"/>
    </location>
</feature>
<evidence type="ECO:0000256" key="6">
    <source>
        <dbReference type="ARBA" id="ARBA00022989"/>
    </source>
</evidence>
<evidence type="ECO:0000256" key="2">
    <source>
        <dbReference type="ARBA" id="ARBA00009749"/>
    </source>
</evidence>
<accession>A0AAD9CVI3</accession>
<evidence type="ECO:0000256" key="9">
    <source>
        <dbReference type="SAM" id="MobiDB-lite"/>
    </source>
</evidence>